<dbReference type="PANTHER" id="PTHR43280:SF10">
    <property type="entry name" value="REGULATORY PROTEIN POCR"/>
    <property type="match status" value="1"/>
</dbReference>
<keyword evidence="3" id="KW-0804">Transcription</keyword>
<dbReference type="Proteomes" id="UP000293142">
    <property type="component" value="Unassembled WGS sequence"/>
</dbReference>
<keyword evidence="1" id="KW-0805">Transcription regulation</keyword>
<evidence type="ECO:0000256" key="2">
    <source>
        <dbReference type="ARBA" id="ARBA00023125"/>
    </source>
</evidence>
<sequence length="758" mass="87273">MKALKSSYFHKMIIFCFFLITFPVVTVGGFSYIRASHTIQEKVNTGSLQILQQMQTRVEQSLRTADNALTQFIAASSVSKLLANDVRDVQRSSNIQMIEELQEGLRRIQTYDLGMSDVQFIQLRYQWKMTNKGYEPFASDEPDWMRILGSKRGSYWNMGDNSIDLVKTLPLTALDPPAAVILKVPYVEIAKYLSVNEELGKPFIMDGAYRIIAAADSSQIGLSTAAQPYMRQLKEAKEERGIIPIDMNGSRYNLIFSRSVYNGWTYASFVSIEAMTRESESIKWFTLLVCALVLAAGIAVSLFGTRKMYFPILRLYRELFSAAAGQTGPLKGKDELQLIGEKFRAYAHTEKKLSSELQYQRNQLQDFYIMKLFLGEAKQQEMEDKLLAGGETWNSLRVVVVQIDTLEATRYEEKDKELLLFAVNNIVTELVPAADRLLRPIVLDQSQVNVIRSNHLTSEEAAGFIDQITREIQQTVKHYLHIKVSLGISRPFHYVTGAHRAYKEALEALNYRIKLGHEAILYIADVQPHDRSLPEYPEKLKNDLIDAIKLSNKEQAYQLLQQFSHEVFSVQLSHREYQIMMIGLLTDLLRVLQESGGLLQSLYEEEKSLFDRLFELQTSTEIVDWFFHSIIAPSIRLLEEQQSRQYVRISEEMIGMVHSDYDKNLTLEICAYRINYHPDYIRHVFRKEVGIPFGEYLAQYRLQIAKKWLAETDMKISEIAEKLQYNNSQNFIRYFRKMEGMTPGQYRNATDAGAADLH</sequence>
<dbReference type="Pfam" id="PF17853">
    <property type="entry name" value="GGDEF_2"/>
    <property type="match status" value="1"/>
</dbReference>
<evidence type="ECO:0000313" key="7">
    <source>
        <dbReference type="Proteomes" id="UP000293142"/>
    </source>
</evidence>
<feature type="transmembrane region" description="Helical" evidence="4">
    <location>
        <begin position="284"/>
        <end position="304"/>
    </location>
</feature>
<keyword evidence="4" id="KW-0812">Transmembrane</keyword>
<dbReference type="InterPro" id="IPR009057">
    <property type="entry name" value="Homeodomain-like_sf"/>
</dbReference>
<dbReference type="EMBL" id="SIRE01000009">
    <property type="protein sequence ID" value="TBL78544.1"/>
    <property type="molecule type" value="Genomic_DNA"/>
</dbReference>
<name>A0A4Q9DS20_9BACL</name>
<dbReference type="Gene3D" id="1.10.10.60">
    <property type="entry name" value="Homeodomain-like"/>
    <property type="match status" value="2"/>
</dbReference>
<dbReference type="OrthoDB" id="1975037at2"/>
<evidence type="ECO:0000256" key="3">
    <source>
        <dbReference type="ARBA" id="ARBA00023163"/>
    </source>
</evidence>
<organism evidence="6 7">
    <name type="scientific">Paenibacillus thalictri</name>
    <dbReference type="NCBI Taxonomy" id="2527873"/>
    <lineage>
        <taxon>Bacteria</taxon>
        <taxon>Bacillati</taxon>
        <taxon>Bacillota</taxon>
        <taxon>Bacilli</taxon>
        <taxon>Bacillales</taxon>
        <taxon>Paenibacillaceae</taxon>
        <taxon>Paenibacillus</taxon>
    </lineage>
</organism>
<keyword evidence="7" id="KW-1185">Reference proteome</keyword>
<protein>
    <submittedName>
        <fullName evidence="6">AraC family transcriptional regulator</fullName>
    </submittedName>
</protein>
<dbReference type="GO" id="GO:0003700">
    <property type="term" value="F:DNA-binding transcription factor activity"/>
    <property type="evidence" value="ECO:0007669"/>
    <property type="project" value="InterPro"/>
</dbReference>
<gene>
    <name evidence="6" type="ORF">EYB31_13645</name>
</gene>
<dbReference type="PANTHER" id="PTHR43280">
    <property type="entry name" value="ARAC-FAMILY TRANSCRIPTIONAL REGULATOR"/>
    <property type="match status" value="1"/>
</dbReference>
<feature type="domain" description="HTH araC/xylS-type" evidence="5">
    <location>
        <begin position="651"/>
        <end position="749"/>
    </location>
</feature>
<dbReference type="InterPro" id="IPR020449">
    <property type="entry name" value="Tscrpt_reg_AraC-type_HTH"/>
</dbReference>
<dbReference type="InterPro" id="IPR018062">
    <property type="entry name" value="HTH_AraC-typ_CS"/>
</dbReference>
<keyword evidence="2" id="KW-0238">DNA-binding</keyword>
<dbReference type="GO" id="GO:0043565">
    <property type="term" value="F:sequence-specific DNA binding"/>
    <property type="evidence" value="ECO:0007669"/>
    <property type="project" value="InterPro"/>
</dbReference>
<dbReference type="PROSITE" id="PS00041">
    <property type="entry name" value="HTH_ARAC_FAMILY_1"/>
    <property type="match status" value="1"/>
</dbReference>
<keyword evidence="4" id="KW-0472">Membrane</keyword>
<reference evidence="6 7" key="1">
    <citation type="submission" date="2019-02" db="EMBL/GenBank/DDBJ databases">
        <title>Paenibacillus sp. nov., isolated from surface-sterilized tissue of Thalictrum simplex L.</title>
        <authorList>
            <person name="Tuo L."/>
        </authorList>
    </citation>
    <scope>NUCLEOTIDE SEQUENCE [LARGE SCALE GENOMIC DNA]</scope>
    <source>
        <strain evidence="6 7">N2SHLJ1</strain>
    </source>
</reference>
<evidence type="ECO:0000313" key="6">
    <source>
        <dbReference type="EMBL" id="TBL78544.1"/>
    </source>
</evidence>
<feature type="transmembrane region" description="Helical" evidence="4">
    <location>
        <begin position="12"/>
        <end position="33"/>
    </location>
</feature>
<dbReference type="SMART" id="SM00342">
    <property type="entry name" value="HTH_ARAC"/>
    <property type="match status" value="1"/>
</dbReference>
<dbReference type="RefSeq" id="WP_131013900.1">
    <property type="nucleotide sequence ID" value="NZ_SIRE01000009.1"/>
</dbReference>
<accession>A0A4Q9DS20</accession>
<dbReference type="AlphaFoldDB" id="A0A4Q9DS20"/>
<evidence type="ECO:0000259" key="5">
    <source>
        <dbReference type="PROSITE" id="PS01124"/>
    </source>
</evidence>
<dbReference type="SUPFAM" id="SSF46689">
    <property type="entry name" value="Homeodomain-like"/>
    <property type="match status" value="1"/>
</dbReference>
<comment type="caution">
    <text evidence="6">The sequence shown here is derived from an EMBL/GenBank/DDBJ whole genome shotgun (WGS) entry which is preliminary data.</text>
</comment>
<dbReference type="PRINTS" id="PR00032">
    <property type="entry name" value="HTHARAC"/>
</dbReference>
<dbReference type="InterPro" id="IPR041522">
    <property type="entry name" value="CdaR_GGDEF"/>
</dbReference>
<proteinExistence type="predicted"/>
<dbReference type="PROSITE" id="PS01124">
    <property type="entry name" value="HTH_ARAC_FAMILY_2"/>
    <property type="match status" value="1"/>
</dbReference>
<dbReference type="InterPro" id="IPR018060">
    <property type="entry name" value="HTH_AraC"/>
</dbReference>
<dbReference type="Pfam" id="PF12833">
    <property type="entry name" value="HTH_18"/>
    <property type="match status" value="1"/>
</dbReference>
<keyword evidence="4" id="KW-1133">Transmembrane helix</keyword>
<evidence type="ECO:0000256" key="1">
    <source>
        <dbReference type="ARBA" id="ARBA00023015"/>
    </source>
</evidence>
<evidence type="ECO:0000256" key="4">
    <source>
        <dbReference type="SAM" id="Phobius"/>
    </source>
</evidence>